<dbReference type="AlphaFoldDB" id="A0A8T0GMI8"/>
<gene>
    <name evidence="2" type="ORF">KC19_9G011100</name>
</gene>
<feature type="region of interest" description="Disordered" evidence="1">
    <location>
        <begin position="1"/>
        <end position="34"/>
    </location>
</feature>
<keyword evidence="3" id="KW-1185">Reference proteome</keyword>
<feature type="compositionally biased region" description="Polar residues" evidence="1">
    <location>
        <begin position="99"/>
        <end position="110"/>
    </location>
</feature>
<dbReference type="Proteomes" id="UP000822688">
    <property type="component" value="Chromosome 9"/>
</dbReference>
<feature type="region of interest" description="Disordered" evidence="1">
    <location>
        <begin position="68"/>
        <end position="116"/>
    </location>
</feature>
<accession>A0A8T0GMI8</accession>
<evidence type="ECO:0000256" key="1">
    <source>
        <dbReference type="SAM" id="MobiDB-lite"/>
    </source>
</evidence>
<name>A0A8T0GMI8_CERPU</name>
<evidence type="ECO:0000313" key="2">
    <source>
        <dbReference type="EMBL" id="KAG0560761.1"/>
    </source>
</evidence>
<protein>
    <submittedName>
        <fullName evidence="2">Uncharacterized protein</fullName>
    </submittedName>
</protein>
<comment type="caution">
    <text evidence="2">The sequence shown here is derived from an EMBL/GenBank/DDBJ whole genome shotgun (WGS) entry which is preliminary data.</text>
</comment>
<evidence type="ECO:0000313" key="3">
    <source>
        <dbReference type="Proteomes" id="UP000822688"/>
    </source>
</evidence>
<sequence>MTTQPPHASPLRHTPLLRSVSRLKSQPTRREGEEGCLSNFLCRHLKRLLRPPLPLPSFTSHIRYTSPQFLHNAPMPPERYPPRSCEPRHPHTPPVPPKTSISKTPHQEQNGGDEAT</sequence>
<proteinExistence type="predicted"/>
<organism evidence="2 3">
    <name type="scientific">Ceratodon purpureus</name>
    <name type="common">Fire moss</name>
    <name type="synonym">Dicranum purpureum</name>
    <dbReference type="NCBI Taxonomy" id="3225"/>
    <lineage>
        <taxon>Eukaryota</taxon>
        <taxon>Viridiplantae</taxon>
        <taxon>Streptophyta</taxon>
        <taxon>Embryophyta</taxon>
        <taxon>Bryophyta</taxon>
        <taxon>Bryophytina</taxon>
        <taxon>Bryopsida</taxon>
        <taxon>Dicranidae</taxon>
        <taxon>Pseudoditrichales</taxon>
        <taxon>Ditrichaceae</taxon>
        <taxon>Ceratodon</taxon>
    </lineage>
</organism>
<dbReference type="EMBL" id="CM026430">
    <property type="protein sequence ID" value="KAG0560761.1"/>
    <property type="molecule type" value="Genomic_DNA"/>
</dbReference>
<reference evidence="2" key="1">
    <citation type="submission" date="2020-06" db="EMBL/GenBank/DDBJ databases">
        <title>WGS assembly of Ceratodon purpureus strain R40.</title>
        <authorList>
            <person name="Carey S.B."/>
            <person name="Jenkins J."/>
            <person name="Shu S."/>
            <person name="Lovell J.T."/>
            <person name="Sreedasyam A."/>
            <person name="Maumus F."/>
            <person name="Tiley G.P."/>
            <person name="Fernandez-Pozo N."/>
            <person name="Barry K."/>
            <person name="Chen C."/>
            <person name="Wang M."/>
            <person name="Lipzen A."/>
            <person name="Daum C."/>
            <person name="Saski C.A."/>
            <person name="Payton A.C."/>
            <person name="Mcbreen J.C."/>
            <person name="Conrad R.E."/>
            <person name="Kollar L.M."/>
            <person name="Olsson S."/>
            <person name="Huttunen S."/>
            <person name="Landis J.B."/>
            <person name="Wickett N.J."/>
            <person name="Johnson M.G."/>
            <person name="Rensing S.A."/>
            <person name="Grimwood J."/>
            <person name="Schmutz J."/>
            <person name="Mcdaniel S.F."/>
        </authorList>
    </citation>
    <scope>NUCLEOTIDE SEQUENCE</scope>
    <source>
        <strain evidence="2">R40</strain>
    </source>
</reference>